<proteinExistence type="predicted"/>
<feature type="transmembrane region" description="Helical" evidence="1">
    <location>
        <begin position="51"/>
        <end position="72"/>
    </location>
</feature>
<dbReference type="Proteomes" id="UP001263371">
    <property type="component" value="Unassembled WGS sequence"/>
</dbReference>
<comment type="caution">
    <text evidence="2">The sequence shown here is derived from an EMBL/GenBank/DDBJ whole genome shotgun (WGS) entry which is preliminary data.</text>
</comment>
<feature type="transmembrane region" description="Helical" evidence="1">
    <location>
        <begin position="532"/>
        <end position="555"/>
    </location>
</feature>
<feature type="transmembrane region" description="Helical" evidence="1">
    <location>
        <begin position="501"/>
        <end position="520"/>
    </location>
</feature>
<keyword evidence="1" id="KW-0812">Transmembrane</keyword>
<feature type="transmembrane region" description="Helical" evidence="1">
    <location>
        <begin position="467"/>
        <end position="489"/>
    </location>
</feature>
<keyword evidence="1" id="KW-0472">Membrane</keyword>
<keyword evidence="3" id="KW-1185">Reference proteome</keyword>
<organism evidence="2 3">
    <name type="scientific">Microbacterium galbum</name>
    <dbReference type="NCBI Taxonomy" id="3075994"/>
    <lineage>
        <taxon>Bacteria</taxon>
        <taxon>Bacillati</taxon>
        <taxon>Actinomycetota</taxon>
        <taxon>Actinomycetes</taxon>
        <taxon>Micrococcales</taxon>
        <taxon>Microbacteriaceae</taxon>
        <taxon>Microbacterium</taxon>
    </lineage>
</organism>
<sequence length="611" mass="66897">MTAAVALLFFAFAAWITYVPPAALTPDTSATATPVPPRAEPILATEIFDAGWVAVVSVVVALLFVIAVSAWLRWRVTDGRLEAARQRVGDVTVVSDRTFVEQSRIRHDDSFETPSERNEFLERRIESLVGEADAVIERLSRPRSSPSDPAADAVVSDDPRVLNDTLRALVAPDTVFARITERFTLGDERAEVSLARTVEGSDLLKGLVLVPVLRIRRGSLLGALTLTIDGAASRTLPTAASRGVLVLMLRKVTVIVSGLIEDARKKALLDLTVHVSSKIVSDVPLPEADRMKLLDQYDTLVGKNTQGDGIRWMRSLIDLSLATDVIFAPIPGGCGTTRRLVVTFEEPYRSRVRGGEAHARRFTGIGRDVVALDLLRVAESNSFHLDVTANESSYIEQADVILSRAHGDALASAPEGDDSEYLLVSPLRGDNRVHVYWRDFRVRTDQSQPSHVAPRLELRLRERPPGLLGPTLALSLWMWVITWVVGYFYPVLFADVEAMASAWSTLILAAPALLTGLLLSRLTSDAVRVMSISTFALVIWLSINVAAVVSVAALTLSGVQFGGVGDGILSLRQPAWFTLMFLTGLHLLSCALLFVGRGRRYIKTINERWQQ</sequence>
<evidence type="ECO:0000313" key="2">
    <source>
        <dbReference type="EMBL" id="MDU0366873.1"/>
    </source>
</evidence>
<evidence type="ECO:0000313" key="3">
    <source>
        <dbReference type="Proteomes" id="UP001263371"/>
    </source>
</evidence>
<reference evidence="2 3" key="1">
    <citation type="submission" date="2023-09" db="EMBL/GenBank/DDBJ databases">
        <title>Microbacterium fusihabitans sp. nov., Microbacterium phycihabitans sp. nov., and Microbacterium cervinum sp. nov., isolated from dried seaweeds of beach.</title>
        <authorList>
            <person name="Lee S.D."/>
        </authorList>
    </citation>
    <scope>NUCLEOTIDE SEQUENCE [LARGE SCALE GENOMIC DNA]</scope>
    <source>
        <strain evidence="2 3">KSW4-17</strain>
    </source>
</reference>
<name>A0ABU3T669_9MICO</name>
<accession>A0ABU3T669</accession>
<dbReference type="EMBL" id="JAWDIS010000001">
    <property type="protein sequence ID" value="MDU0366873.1"/>
    <property type="molecule type" value="Genomic_DNA"/>
</dbReference>
<protein>
    <submittedName>
        <fullName evidence="2">Uncharacterized protein</fullName>
    </submittedName>
</protein>
<gene>
    <name evidence="2" type="ORF">RWH45_06570</name>
</gene>
<dbReference type="RefSeq" id="WP_315994079.1">
    <property type="nucleotide sequence ID" value="NZ_JAWDIS010000001.1"/>
</dbReference>
<keyword evidence="1" id="KW-1133">Transmembrane helix</keyword>
<feature type="transmembrane region" description="Helical" evidence="1">
    <location>
        <begin position="575"/>
        <end position="595"/>
    </location>
</feature>
<evidence type="ECO:0000256" key="1">
    <source>
        <dbReference type="SAM" id="Phobius"/>
    </source>
</evidence>